<keyword evidence="1" id="KW-0732">Signal</keyword>
<feature type="non-terminal residue" evidence="2">
    <location>
        <position position="61"/>
    </location>
</feature>
<evidence type="ECO:0000256" key="1">
    <source>
        <dbReference type="SAM" id="SignalP"/>
    </source>
</evidence>
<name>A0A166KQC1_9AGAM</name>
<feature type="signal peptide" evidence="1">
    <location>
        <begin position="1"/>
        <end position="23"/>
    </location>
</feature>
<dbReference type="AlphaFoldDB" id="A0A166KQC1"/>
<sequence length="61" mass="7214">MQTGTRLRHLFATLLLFCNPSQPDVLWNEFRQFICDDLRHRLVTSMGRENPAEETIYDFGL</sequence>
<keyword evidence="3" id="KW-1185">Reference proteome</keyword>
<evidence type="ECO:0000313" key="3">
    <source>
        <dbReference type="Proteomes" id="UP000076532"/>
    </source>
</evidence>
<protein>
    <recommendedName>
        <fullName evidence="4">Fungal-type protein kinase domain-containing protein</fullName>
    </recommendedName>
</protein>
<dbReference type="EMBL" id="KV417542">
    <property type="protein sequence ID" value="KZP22149.1"/>
    <property type="molecule type" value="Genomic_DNA"/>
</dbReference>
<dbReference type="STRING" id="436010.A0A166KQC1"/>
<dbReference type="Proteomes" id="UP000076532">
    <property type="component" value="Unassembled WGS sequence"/>
</dbReference>
<accession>A0A166KQC1</accession>
<dbReference type="OrthoDB" id="1728974at2759"/>
<gene>
    <name evidence="2" type="ORF">FIBSPDRAFT_672657</name>
</gene>
<evidence type="ECO:0000313" key="2">
    <source>
        <dbReference type="EMBL" id="KZP22149.1"/>
    </source>
</evidence>
<evidence type="ECO:0008006" key="4">
    <source>
        <dbReference type="Google" id="ProtNLM"/>
    </source>
</evidence>
<reference evidence="2 3" key="1">
    <citation type="journal article" date="2016" name="Mol. Biol. Evol.">
        <title>Comparative Genomics of Early-Diverging Mushroom-Forming Fungi Provides Insights into the Origins of Lignocellulose Decay Capabilities.</title>
        <authorList>
            <person name="Nagy L.G."/>
            <person name="Riley R."/>
            <person name="Tritt A."/>
            <person name="Adam C."/>
            <person name="Daum C."/>
            <person name="Floudas D."/>
            <person name="Sun H."/>
            <person name="Yadav J.S."/>
            <person name="Pangilinan J."/>
            <person name="Larsson K.H."/>
            <person name="Matsuura K."/>
            <person name="Barry K."/>
            <person name="Labutti K."/>
            <person name="Kuo R."/>
            <person name="Ohm R.A."/>
            <person name="Bhattacharya S.S."/>
            <person name="Shirouzu T."/>
            <person name="Yoshinaga Y."/>
            <person name="Martin F.M."/>
            <person name="Grigoriev I.V."/>
            <person name="Hibbett D.S."/>
        </authorList>
    </citation>
    <scope>NUCLEOTIDE SEQUENCE [LARGE SCALE GENOMIC DNA]</scope>
    <source>
        <strain evidence="2 3">CBS 109695</strain>
    </source>
</reference>
<proteinExistence type="predicted"/>
<feature type="chain" id="PRO_5007876440" description="Fungal-type protein kinase domain-containing protein" evidence="1">
    <location>
        <begin position="24"/>
        <end position="61"/>
    </location>
</feature>
<organism evidence="2 3">
    <name type="scientific">Athelia psychrophila</name>
    <dbReference type="NCBI Taxonomy" id="1759441"/>
    <lineage>
        <taxon>Eukaryota</taxon>
        <taxon>Fungi</taxon>
        <taxon>Dikarya</taxon>
        <taxon>Basidiomycota</taxon>
        <taxon>Agaricomycotina</taxon>
        <taxon>Agaricomycetes</taxon>
        <taxon>Agaricomycetidae</taxon>
        <taxon>Atheliales</taxon>
        <taxon>Atheliaceae</taxon>
        <taxon>Athelia</taxon>
    </lineage>
</organism>